<feature type="transmembrane region" description="Helical" evidence="1">
    <location>
        <begin position="330"/>
        <end position="348"/>
    </location>
</feature>
<dbReference type="KEGG" id="sphj:BSL82_03950"/>
<reference evidence="3" key="1">
    <citation type="submission" date="2016-11" db="EMBL/GenBank/DDBJ databases">
        <title>Complete Genome Sequence of alachlor-degrading Sphingomonas sp. strain JJ-A5.</title>
        <authorList>
            <person name="Lee H."/>
            <person name="Ka J.-O."/>
        </authorList>
    </citation>
    <scope>NUCLEOTIDE SEQUENCE [LARGE SCALE GENOMIC DNA]</scope>
    <source>
        <strain evidence="3">JJ-A5</strain>
    </source>
</reference>
<organism evidence="2 3">
    <name type="scientific">Tardibacter chloracetimidivorans</name>
    <dbReference type="NCBI Taxonomy" id="1921510"/>
    <lineage>
        <taxon>Bacteria</taxon>
        <taxon>Pseudomonadati</taxon>
        <taxon>Pseudomonadota</taxon>
        <taxon>Alphaproteobacteria</taxon>
        <taxon>Sphingomonadales</taxon>
        <taxon>Sphingomonadaceae</taxon>
        <taxon>Tardibacter</taxon>
    </lineage>
</organism>
<feature type="transmembrane region" description="Helical" evidence="1">
    <location>
        <begin position="115"/>
        <end position="143"/>
    </location>
</feature>
<feature type="transmembrane region" description="Helical" evidence="1">
    <location>
        <begin position="272"/>
        <end position="292"/>
    </location>
</feature>
<dbReference type="EMBL" id="CP018221">
    <property type="protein sequence ID" value="API58569.1"/>
    <property type="molecule type" value="Genomic_DNA"/>
</dbReference>
<name>A0A1L3ZSI3_9SPHN</name>
<feature type="transmembrane region" description="Helical" evidence="1">
    <location>
        <begin position="163"/>
        <end position="187"/>
    </location>
</feature>
<evidence type="ECO:0000256" key="1">
    <source>
        <dbReference type="SAM" id="Phobius"/>
    </source>
</evidence>
<dbReference type="RefSeq" id="WP_072596136.1">
    <property type="nucleotide sequence ID" value="NZ_CP018221.1"/>
</dbReference>
<keyword evidence="1" id="KW-1133">Transmembrane helix</keyword>
<dbReference type="AlphaFoldDB" id="A0A1L3ZSI3"/>
<feature type="transmembrane region" description="Helical" evidence="1">
    <location>
        <begin position="82"/>
        <end position="103"/>
    </location>
</feature>
<gene>
    <name evidence="2" type="ORF">BSL82_03950</name>
</gene>
<dbReference type="STRING" id="1921510.BSL82_03950"/>
<keyword evidence="1" id="KW-0472">Membrane</keyword>
<sequence length="516" mass="56133">MNGTARVGVLTFGCAILLMIPLLATPVLPLIDFYNHIARYYVLSHLDEARLAANYASAWALLPNLGLDALATPLLGVMPPLAAARLIAALILLVQFSGVIFLHRTLHRRADPLPAVLLLGLLYSYIFNWGFSNFLLGLGLVFWNLGLWFRLRERPVIASAAASAGALAIFFCHGFAFAIYGVLLGALEFGRWLHARERTVGGLGRKAALLAAQAIVPVVLFLRMPTSSAEGQSGSTLDAIRQHASGGTLAERLDFEFWYRLRTIFRVAESPYLLLDLATFIGTALLIAFALWKGWMRLHRWCWPALIGLILLCAAMPPSLFGVGYVSDRIPLVVALLLVSALAMSEPIGRGARAVLAALFTIGLVRIAAIFIGWSAYAGDYADYTRVMAAVPEGALVIDILPTGEDKRDGLTPRCQMYRPLAVLTHGSVAPLFASPSQQPLRIKGPLESAVVESNGPNDSSLHARPGYYDERLAMLGKERRYDYAIICGRERLTRPLPPGVRIAAESGGIALLQLR</sequence>
<dbReference type="Proteomes" id="UP000182063">
    <property type="component" value="Chromosome"/>
</dbReference>
<feature type="transmembrane region" description="Helical" evidence="1">
    <location>
        <begin position="7"/>
        <end position="31"/>
    </location>
</feature>
<proteinExistence type="predicted"/>
<feature type="transmembrane region" description="Helical" evidence="1">
    <location>
        <begin position="355"/>
        <end position="377"/>
    </location>
</feature>
<evidence type="ECO:0000313" key="3">
    <source>
        <dbReference type="Proteomes" id="UP000182063"/>
    </source>
</evidence>
<accession>A0A1L3ZSI3</accession>
<evidence type="ECO:0008006" key="4">
    <source>
        <dbReference type="Google" id="ProtNLM"/>
    </source>
</evidence>
<keyword evidence="1" id="KW-0812">Transmembrane</keyword>
<dbReference type="OrthoDB" id="7975584at2"/>
<keyword evidence="3" id="KW-1185">Reference proteome</keyword>
<feature type="transmembrane region" description="Helical" evidence="1">
    <location>
        <begin position="301"/>
        <end position="324"/>
    </location>
</feature>
<evidence type="ECO:0000313" key="2">
    <source>
        <dbReference type="EMBL" id="API58569.1"/>
    </source>
</evidence>
<protein>
    <recommendedName>
        <fullName evidence="4">Glycosyltransferase RgtA/B/C/D-like domain-containing protein</fullName>
    </recommendedName>
</protein>